<evidence type="ECO:0000256" key="1">
    <source>
        <dbReference type="SAM" id="Phobius"/>
    </source>
</evidence>
<keyword evidence="1" id="KW-0472">Membrane</keyword>
<dbReference type="InterPro" id="IPR039561">
    <property type="entry name" value="Peptidase_M15C"/>
</dbReference>
<dbReference type="Proteomes" id="UP000281084">
    <property type="component" value="Unassembled WGS sequence"/>
</dbReference>
<reference evidence="3 4" key="1">
    <citation type="submission" date="2018-09" db="EMBL/GenBank/DDBJ databases">
        <title>The draft genome of Acinetobacter spp. strains.</title>
        <authorList>
            <person name="Qin J."/>
            <person name="Feng Y."/>
            <person name="Zong Z."/>
        </authorList>
    </citation>
    <scope>NUCLEOTIDE SEQUENCE [LARGE SCALE GENOMIC DNA]</scope>
    <source>
        <strain evidence="3 4">WCHAc060002</strain>
    </source>
</reference>
<proteinExistence type="predicted"/>
<sequence length="326" mass="36999">MIILLFTCFLILSFVSALLLSYDLRQILHSFFASLIPKSKDRWTNAKQFAHELNSAASPEQIQSHWHLQQWWILIAGAVLFSSILLFAFTQPVTASKMEADYLKKVDPQIFAMLNGEMLDAPAEVEENLVQDAIAEALALESMNNSVISATNTVPTNLTMPDDAVFEAHSHNDLAGADRKWHKMNPRFKQRLLMVMKTMREQHGYEMVLLEGYRSPERQNNLATNINTTRAKGFQSYHQFGLAADIAFKRDGKVVISERDPWAMRGYQLYGQVAESVGLTWGGRWKSIQDYGHTEYRMPGLVKTREMAEKLTSEGQLQASNINVNP</sequence>
<feature type="transmembrane region" description="Helical" evidence="1">
    <location>
        <begin position="71"/>
        <end position="89"/>
    </location>
</feature>
<gene>
    <name evidence="3" type="ORF">D7V64_13545</name>
</gene>
<protein>
    <submittedName>
        <fullName evidence="3">M15 family peptidase</fullName>
    </submittedName>
</protein>
<dbReference type="AlphaFoldDB" id="A0A3A8FUQ2"/>
<dbReference type="CDD" id="cd14845">
    <property type="entry name" value="L-Ala-D-Glu_peptidase_like"/>
    <property type="match status" value="1"/>
</dbReference>
<dbReference type="Gene3D" id="3.30.1380.10">
    <property type="match status" value="1"/>
</dbReference>
<evidence type="ECO:0000259" key="2">
    <source>
        <dbReference type="Pfam" id="PF13539"/>
    </source>
</evidence>
<feature type="domain" description="Peptidase M15C" evidence="2">
    <location>
        <begin position="230"/>
        <end position="296"/>
    </location>
</feature>
<dbReference type="SUPFAM" id="SSF55166">
    <property type="entry name" value="Hedgehog/DD-peptidase"/>
    <property type="match status" value="1"/>
</dbReference>
<evidence type="ECO:0000313" key="4">
    <source>
        <dbReference type="Proteomes" id="UP000281084"/>
    </source>
</evidence>
<comment type="caution">
    <text evidence="3">The sequence shown here is derived from an EMBL/GenBank/DDBJ whole genome shotgun (WGS) entry which is preliminary data.</text>
</comment>
<name>A0A3A8FUQ2_9GAMM</name>
<evidence type="ECO:0000313" key="3">
    <source>
        <dbReference type="EMBL" id="RKG49576.1"/>
    </source>
</evidence>
<organism evidence="3 4">
    <name type="scientific">Acinetobacter cumulans</name>
    <dbReference type="NCBI Taxonomy" id="2136182"/>
    <lineage>
        <taxon>Bacteria</taxon>
        <taxon>Pseudomonadati</taxon>
        <taxon>Pseudomonadota</taxon>
        <taxon>Gammaproteobacteria</taxon>
        <taxon>Moraxellales</taxon>
        <taxon>Moraxellaceae</taxon>
        <taxon>Acinetobacter</taxon>
    </lineage>
</organism>
<accession>A0A3A8FUQ2</accession>
<dbReference type="RefSeq" id="WP_120368031.1">
    <property type="nucleotide sequence ID" value="NZ_RAXZ01000023.1"/>
</dbReference>
<dbReference type="InterPro" id="IPR009045">
    <property type="entry name" value="Zn_M74/Hedgehog-like"/>
</dbReference>
<dbReference type="Pfam" id="PF13539">
    <property type="entry name" value="Peptidase_M15_4"/>
    <property type="match status" value="1"/>
</dbReference>
<dbReference type="GO" id="GO:0008233">
    <property type="term" value="F:peptidase activity"/>
    <property type="evidence" value="ECO:0007669"/>
    <property type="project" value="InterPro"/>
</dbReference>
<keyword evidence="1" id="KW-0812">Transmembrane</keyword>
<keyword evidence="1" id="KW-1133">Transmembrane helix</keyword>
<dbReference type="EMBL" id="RAXZ01000023">
    <property type="protein sequence ID" value="RKG49576.1"/>
    <property type="molecule type" value="Genomic_DNA"/>
</dbReference>